<dbReference type="PANTHER" id="PTHR30482">
    <property type="entry name" value="HIGH-AFFINITY BRANCHED-CHAIN AMINO ACID TRANSPORT SYSTEM PERMEASE"/>
    <property type="match status" value="1"/>
</dbReference>
<feature type="transmembrane region" description="Helical" evidence="6">
    <location>
        <begin position="319"/>
        <end position="336"/>
    </location>
</feature>
<dbReference type="GO" id="GO:0015658">
    <property type="term" value="F:branched-chain amino acid transmembrane transporter activity"/>
    <property type="evidence" value="ECO:0007669"/>
    <property type="project" value="InterPro"/>
</dbReference>
<dbReference type="InterPro" id="IPR001851">
    <property type="entry name" value="ABC_transp_permease"/>
</dbReference>
<keyword evidence="4 6" id="KW-1133">Transmembrane helix</keyword>
<feature type="transmembrane region" description="Helical" evidence="6">
    <location>
        <begin position="142"/>
        <end position="163"/>
    </location>
</feature>
<reference evidence="8" key="1">
    <citation type="submission" date="2016-07" db="EMBL/GenBank/DDBJ databases">
        <title>Phaeobacter portensis sp. nov., a tropodithietic acid producing bacterium isolated from a German harbor.</title>
        <authorList>
            <person name="Freese H.M."/>
            <person name="Bunk B."/>
            <person name="Breider S."/>
            <person name="Brinkhoff T."/>
        </authorList>
    </citation>
    <scope>NUCLEOTIDE SEQUENCE [LARGE SCALE GENOMIC DNA]</scope>
    <source>
        <strain evidence="8">P97</strain>
    </source>
</reference>
<dbReference type="InterPro" id="IPR043428">
    <property type="entry name" value="LivM-like"/>
</dbReference>
<dbReference type="CDD" id="cd06581">
    <property type="entry name" value="TM_PBP1_LivM_like"/>
    <property type="match status" value="1"/>
</dbReference>
<evidence type="ECO:0000313" key="8">
    <source>
        <dbReference type="Proteomes" id="UP000183859"/>
    </source>
</evidence>
<dbReference type="GO" id="GO:0005886">
    <property type="term" value="C:plasma membrane"/>
    <property type="evidence" value="ECO:0007669"/>
    <property type="project" value="UniProtKB-SubCell"/>
</dbReference>
<proteinExistence type="predicted"/>
<comment type="subcellular location">
    <subcellularLocation>
        <location evidence="1">Cell membrane</location>
        <topology evidence="1">Multi-pass membrane protein</topology>
    </subcellularLocation>
</comment>
<protein>
    <submittedName>
        <fullName evidence="7">Putative urea transport permease protein UrtC</fullName>
    </submittedName>
</protein>
<dbReference type="Proteomes" id="UP000183859">
    <property type="component" value="Chromosome"/>
</dbReference>
<feature type="transmembrane region" description="Helical" evidence="6">
    <location>
        <begin position="71"/>
        <end position="90"/>
    </location>
</feature>
<accession>A0A1L3I989</accession>
<evidence type="ECO:0000256" key="4">
    <source>
        <dbReference type="ARBA" id="ARBA00022989"/>
    </source>
</evidence>
<dbReference type="KEGG" id="php:PhaeoP97_03278"/>
<dbReference type="Pfam" id="PF02653">
    <property type="entry name" value="BPD_transp_2"/>
    <property type="match status" value="1"/>
</dbReference>
<keyword evidence="3 6" id="KW-0812">Transmembrane</keyword>
<keyword evidence="2" id="KW-1003">Cell membrane</keyword>
<dbReference type="RefSeq" id="WP_072505939.1">
    <property type="nucleotide sequence ID" value="NZ_CP016364.1"/>
</dbReference>
<dbReference type="AlphaFoldDB" id="A0A1L3I989"/>
<feature type="transmembrane region" description="Helical" evidence="6">
    <location>
        <begin position="45"/>
        <end position="65"/>
    </location>
</feature>
<name>A0A1L3I989_9RHOB</name>
<feature type="transmembrane region" description="Helical" evidence="6">
    <location>
        <begin position="12"/>
        <end position="33"/>
    </location>
</feature>
<dbReference type="STRING" id="1844006.PhaeoP97_03278"/>
<feature type="transmembrane region" description="Helical" evidence="6">
    <location>
        <begin position="293"/>
        <end position="312"/>
    </location>
</feature>
<feature type="transmembrane region" description="Helical" evidence="6">
    <location>
        <begin position="267"/>
        <end position="287"/>
    </location>
</feature>
<dbReference type="OrthoDB" id="9034298at2"/>
<evidence type="ECO:0000256" key="1">
    <source>
        <dbReference type="ARBA" id="ARBA00004651"/>
    </source>
</evidence>
<dbReference type="PANTHER" id="PTHR30482:SF4">
    <property type="entry name" value="SLR1201 PROTEIN"/>
    <property type="match status" value="1"/>
</dbReference>
<evidence type="ECO:0000256" key="3">
    <source>
        <dbReference type="ARBA" id="ARBA00022692"/>
    </source>
</evidence>
<sequence>MQHSFFARNPSVLVFVSLLALFTLGVTLLSEGMGADVISTSMIKTLGKTLCLCLVAIAMDLVWGYTGILSLGHFAFFGLGGYMIGMWLMYERTRDAVLASLSQATLPPTPTEVQNAIAHQIFGVVGGDSFPLIWAFADSLTLQLFLVVAVPGLLALVFGWLAFRSRVTGVYLSILTQAMTLALALYLFQNDSGLRGNNGLSGLQNLPGMTGVPQSLVSIWFLWGSALALGLGYMVAAWVVGGKFGSVLRGIRDNEARVRFLGYSVEGYKLVVFTGTACVAGIAGALYYPQAGIINPAEMAPIASIYLAVWVAIGGRGRLYGAVIGAALVSILSSWFTGGQAPDIDLGLFTIQWVDWWQVVLGLGFVLVTLFAPNGAGGLFDLITRRRVARAKQNSGEKRP</sequence>
<dbReference type="EMBL" id="CP016364">
    <property type="protein sequence ID" value="APG48636.1"/>
    <property type="molecule type" value="Genomic_DNA"/>
</dbReference>
<evidence type="ECO:0000256" key="2">
    <source>
        <dbReference type="ARBA" id="ARBA00022475"/>
    </source>
</evidence>
<evidence type="ECO:0000256" key="6">
    <source>
        <dbReference type="SAM" id="Phobius"/>
    </source>
</evidence>
<evidence type="ECO:0000313" key="7">
    <source>
        <dbReference type="EMBL" id="APG48636.1"/>
    </source>
</evidence>
<gene>
    <name evidence="7" type="primary">urtC</name>
    <name evidence="7" type="ORF">PhaeoP97_03278</name>
</gene>
<feature type="transmembrane region" description="Helical" evidence="6">
    <location>
        <begin position="219"/>
        <end position="240"/>
    </location>
</feature>
<feature type="transmembrane region" description="Helical" evidence="6">
    <location>
        <begin position="356"/>
        <end position="383"/>
    </location>
</feature>
<feature type="transmembrane region" description="Helical" evidence="6">
    <location>
        <begin position="170"/>
        <end position="188"/>
    </location>
</feature>
<evidence type="ECO:0000256" key="5">
    <source>
        <dbReference type="ARBA" id="ARBA00023136"/>
    </source>
</evidence>
<keyword evidence="5 6" id="KW-0472">Membrane</keyword>
<keyword evidence="8" id="KW-1185">Reference proteome</keyword>
<organism evidence="7 8">
    <name type="scientific">Phaeobacter porticola</name>
    <dbReference type="NCBI Taxonomy" id="1844006"/>
    <lineage>
        <taxon>Bacteria</taxon>
        <taxon>Pseudomonadati</taxon>
        <taxon>Pseudomonadota</taxon>
        <taxon>Alphaproteobacteria</taxon>
        <taxon>Rhodobacterales</taxon>
        <taxon>Roseobacteraceae</taxon>
        <taxon>Phaeobacter</taxon>
    </lineage>
</organism>